<reference evidence="1" key="2">
    <citation type="submission" date="2023-01" db="EMBL/GenBank/DDBJ databases">
        <authorList>
            <person name="Sun Q."/>
            <person name="Evtushenko L."/>
        </authorList>
    </citation>
    <scope>NUCLEOTIDE SEQUENCE</scope>
    <source>
        <strain evidence="1">VKM B-2555</strain>
    </source>
</reference>
<dbReference type="AlphaFoldDB" id="A0A9W6N4S0"/>
<accession>A0A9W6N4S0</accession>
<keyword evidence="2" id="KW-1185">Reference proteome</keyword>
<organism evidence="1 2">
    <name type="scientific">Methylopila jiangsuensis</name>
    <dbReference type="NCBI Taxonomy" id="586230"/>
    <lineage>
        <taxon>Bacteria</taxon>
        <taxon>Pseudomonadati</taxon>
        <taxon>Pseudomonadota</taxon>
        <taxon>Alphaproteobacteria</taxon>
        <taxon>Hyphomicrobiales</taxon>
        <taxon>Methylopilaceae</taxon>
        <taxon>Methylopila</taxon>
    </lineage>
</organism>
<dbReference type="Proteomes" id="UP001143364">
    <property type="component" value="Unassembled WGS sequence"/>
</dbReference>
<protein>
    <submittedName>
        <fullName evidence="1">Uncharacterized protein</fullName>
    </submittedName>
</protein>
<gene>
    <name evidence="1" type="ORF">GCM10008171_28770</name>
</gene>
<sequence>MDRLKLETQAVVRALPQYEFRECEFESQAEHLKSFIGTAELIPVPVRGPKGSMVVIVAPTRVWHDAKIRERLWRLRRSSLVDGVPTVRLLTQRWIRRKPFLENCELIARCAQLSVSARDRFSVQLLVRENPLATLEDCAAVVQATDAFGVVFALVSSGLLTIDFEAAITPMSPVEECKRER</sequence>
<evidence type="ECO:0000313" key="1">
    <source>
        <dbReference type="EMBL" id="GLK77623.1"/>
    </source>
</evidence>
<evidence type="ECO:0000313" key="2">
    <source>
        <dbReference type="Proteomes" id="UP001143364"/>
    </source>
</evidence>
<name>A0A9W6N4S0_9HYPH</name>
<comment type="caution">
    <text evidence="1">The sequence shown here is derived from an EMBL/GenBank/DDBJ whole genome shotgun (WGS) entry which is preliminary data.</text>
</comment>
<proteinExistence type="predicted"/>
<reference evidence="1" key="1">
    <citation type="journal article" date="2014" name="Int. J. Syst. Evol. Microbiol.">
        <title>Complete genome sequence of Corynebacterium casei LMG S-19264T (=DSM 44701T), isolated from a smear-ripened cheese.</title>
        <authorList>
            <consortium name="US DOE Joint Genome Institute (JGI-PGF)"/>
            <person name="Walter F."/>
            <person name="Albersmeier A."/>
            <person name="Kalinowski J."/>
            <person name="Ruckert C."/>
        </authorList>
    </citation>
    <scope>NUCLEOTIDE SEQUENCE</scope>
    <source>
        <strain evidence="1">VKM B-2555</strain>
    </source>
</reference>
<dbReference type="EMBL" id="BSFK01000016">
    <property type="protein sequence ID" value="GLK77623.1"/>
    <property type="molecule type" value="Genomic_DNA"/>
</dbReference>